<name>A0ABV5KEL8_9ACTN</name>
<dbReference type="Proteomes" id="UP001589750">
    <property type="component" value="Unassembled WGS sequence"/>
</dbReference>
<protein>
    <submittedName>
        <fullName evidence="1">Uncharacterized protein</fullName>
    </submittedName>
</protein>
<keyword evidence="2" id="KW-1185">Reference proteome</keyword>
<accession>A0ABV5KEL8</accession>
<gene>
    <name evidence="1" type="ORF">ACFFRI_17545</name>
</gene>
<proteinExistence type="predicted"/>
<sequence length="109" mass="11742">MSDRLASLTSDLLAGDLPQLSPRDARAVGEATARHLASLPDGTRLGVGAAQAVVTVAASVLGRRPYSRLAPDDRARVVRRLAGSRLPLVSEYFRLVRGVALVVYYEDER</sequence>
<dbReference type="EMBL" id="JBHMDG010000026">
    <property type="protein sequence ID" value="MFB9314867.1"/>
    <property type="molecule type" value="Genomic_DNA"/>
</dbReference>
<comment type="caution">
    <text evidence="1">The sequence shown here is derived from an EMBL/GenBank/DDBJ whole genome shotgun (WGS) entry which is preliminary data.</text>
</comment>
<evidence type="ECO:0000313" key="1">
    <source>
        <dbReference type="EMBL" id="MFB9314867.1"/>
    </source>
</evidence>
<dbReference type="RefSeq" id="WP_140010004.1">
    <property type="nucleotide sequence ID" value="NZ_JBHMDG010000026.1"/>
</dbReference>
<reference evidence="1 2" key="1">
    <citation type="submission" date="2024-09" db="EMBL/GenBank/DDBJ databases">
        <authorList>
            <person name="Sun Q."/>
            <person name="Mori K."/>
        </authorList>
    </citation>
    <scope>NUCLEOTIDE SEQUENCE [LARGE SCALE GENOMIC DNA]</scope>
    <source>
        <strain evidence="1 2">JCM 9626</strain>
    </source>
</reference>
<evidence type="ECO:0000313" key="2">
    <source>
        <dbReference type="Proteomes" id="UP001589750"/>
    </source>
</evidence>
<organism evidence="1 2">
    <name type="scientific">Nocardioides plantarum</name>
    <dbReference type="NCBI Taxonomy" id="29299"/>
    <lineage>
        <taxon>Bacteria</taxon>
        <taxon>Bacillati</taxon>
        <taxon>Actinomycetota</taxon>
        <taxon>Actinomycetes</taxon>
        <taxon>Propionibacteriales</taxon>
        <taxon>Nocardioidaceae</taxon>
        <taxon>Nocardioides</taxon>
    </lineage>
</organism>